<accession>A0ABU3DBQ5</accession>
<keyword evidence="1" id="KW-0812">Transmembrane</keyword>
<dbReference type="Proteomes" id="UP001265259">
    <property type="component" value="Unassembled WGS sequence"/>
</dbReference>
<evidence type="ECO:0000313" key="3">
    <source>
        <dbReference type="Proteomes" id="UP001265259"/>
    </source>
</evidence>
<feature type="transmembrane region" description="Helical" evidence="1">
    <location>
        <begin position="34"/>
        <end position="50"/>
    </location>
</feature>
<proteinExistence type="predicted"/>
<dbReference type="EMBL" id="JAVRHL010000001">
    <property type="protein sequence ID" value="MDT0681138.1"/>
    <property type="molecule type" value="Genomic_DNA"/>
</dbReference>
<gene>
    <name evidence="2" type="ORF">RM543_00455</name>
</gene>
<keyword evidence="1" id="KW-1133">Transmembrane helix</keyword>
<keyword evidence="1" id="KW-0472">Membrane</keyword>
<protein>
    <recommendedName>
        <fullName evidence="4">50S ribosomal protein L35</fullName>
    </recommendedName>
</protein>
<comment type="caution">
    <text evidence="2">The sequence shown here is derived from an EMBL/GenBank/DDBJ whole genome shotgun (WGS) entry which is preliminary data.</text>
</comment>
<dbReference type="RefSeq" id="WP_311688583.1">
    <property type="nucleotide sequence ID" value="NZ_JAVRHL010000001.1"/>
</dbReference>
<evidence type="ECO:0000313" key="2">
    <source>
        <dbReference type="EMBL" id="MDT0681138.1"/>
    </source>
</evidence>
<evidence type="ECO:0000256" key="1">
    <source>
        <dbReference type="SAM" id="Phobius"/>
    </source>
</evidence>
<reference evidence="2 3" key="1">
    <citation type="submission" date="2023-09" db="EMBL/GenBank/DDBJ databases">
        <authorList>
            <person name="Rey-Velasco X."/>
        </authorList>
    </citation>
    <scope>NUCLEOTIDE SEQUENCE [LARGE SCALE GENOMIC DNA]</scope>
    <source>
        <strain evidence="2 3">F158</strain>
    </source>
</reference>
<organism evidence="2 3">
    <name type="scientific">Tropicimonas omnivorans</name>
    <dbReference type="NCBI Taxonomy" id="3075590"/>
    <lineage>
        <taxon>Bacteria</taxon>
        <taxon>Pseudomonadati</taxon>
        <taxon>Pseudomonadota</taxon>
        <taxon>Alphaproteobacteria</taxon>
        <taxon>Rhodobacterales</taxon>
        <taxon>Roseobacteraceae</taxon>
        <taxon>Tropicimonas</taxon>
    </lineage>
</organism>
<sequence>MGPDLCLTLGILLGLISVPSLVSAFSDSRPPRAAVLLIVAATALIATATTRKPGGYRIEQIPDVILETIGAVLT</sequence>
<evidence type="ECO:0008006" key="4">
    <source>
        <dbReference type="Google" id="ProtNLM"/>
    </source>
</evidence>
<keyword evidence="3" id="KW-1185">Reference proteome</keyword>
<name>A0ABU3DBQ5_9RHOB</name>